<dbReference type="Pfam" id="PF23798">
    <property type="entry name" value="Beta-prop_SPT8"/>
    <property type="match status" value="1"/>
</dbReference>
<dbReference type="SUPFAM" id="SSF50978">
    <property type="entry name" value="WD40 repeat-like"/>
    <property type="match status" value="1"/>
</dbReference>
<keyword evidence="3" id="KW-0677">Repeat</keyword>
<feature type="region of interest" description="Disordered" evidence="6">
    <location>
        <begin position="552"/>
        <end position="721"/>
    </location>
</feature>
<dbReference type="GO" id="GO:0030674">
    <property type="term" value="F:protein-macromolecule adaptor activity"/>
    <property type="evidence" value="ECO:0007669"/>
    <property type="project" value="TreeGrafter"/>
</dbReference>
<comment type="pathway">
    <text evidence="1">Protein modification; protein ubiquitination.</text>
</comment>
<dbReference type="Gene3D" id="2.130.10.10">
    <property type="entry name" value="YVTN repeat-like/Quinoprotein amine dehydrogenase"/>
    <property type="match status" value="2"/>
</dbReference>
<sequence length="721" mass="79837">MDQALGFIWNREIISKRGTQRTFQQKLNDIIENFQCVRSDQHVIEGQEIGDIVPPFACSFSRVSGCGHMIAIVDEDGAVCIYDTNISGPRANKLEWLAHNNAVFDVTWVEQENKLLTASGDQTISLWDVDTTSCLGLFKGHSSSVKSVNFRPQDKSVFASGSRDGHIMIWDARCNEKDGFMCPTMTIKNAHCCHTVARTTKQKRGSKATTVQDSQQSVTCVLFQDDNTLISAGAVDGVVKVWDLRQKLNPKFIFPYAGTSTRKHGFSSLVLDSTYSRLFASCTDSSIYQFNCANFNKQPVVTYQGHMNSTFYVKSCLSPDDRFLLSGSSDNNAYIWNVDSPMASPVLLKGHTKEVTAVAWCPTDIFKIVTLADDDTVNIWRSTQSSLSPEPGTVVGAAVKSHIGDNGTSTNSSSARNPSNFTGISPMHNPSNTQGQQTTAPIATKTLTPSIKEWLGKITKAREKKIAESPCKKSPRKLLSPRKLTIGPIRDKENIHVGVKRKLCETLSPEVSQKRKCLNKIDKNDAEYNMNRMENKLEDSKVNEHFKDVKKPLSPRIYQSPTSNLPNFVLDPDSRKTPCALNSNTKKSNWLTKLSQQRRASVGVDSVSPNDSVFNSEDDKLSRNTFSKDDLGQTPKSSKIKVINHESKNSPSGRTSRRGSEENATTSQGVTPKSGRSRRTLLQTPQRSSRPSSPNVLQTPPSRTILSYFSPTSKQTKTPSN</sequence>
<dbReference type="InterPro" id="IPR051865">
    <property type="entry name" value="WD-repeat_CDT2_adapter"/>
</dbReference>
<dbReference type="AlphaFoldDB" id="A0A8J1XWE7"/>
<evidence type="ECO:0000256" key="3">
    <source>
        <dbReference type="ARBA" id="ARBA00022737"/>
    </source>
</evidence>
<dbReference type="GO" id="GO:0043161">
    <property type="term" value="P:proteasome-mediated ubiquitin-dependent protein catabolic process"/>
    <property type="evidence" value="ECO:0007669"/>
    <property type="project" value="TreeGrafter"/>
</dbReference>
<feature type="domain" description="Transcription factor spt8 beta-propeller" evidence="7">
    <location>
        <begin position="98"/>
        <end position="354"/>
    </location>
</feature>
<organism evidence="8 9">
    <name type="scientific">Owenia fusiformis</name>
    <name type="common">Polychaete worm</name>
    <dbReference type="NCBI Taxonomy" id="6347"/>
    <lineage>
        <taxon>Eukaryota</taxon>
        <taxon>Metazoa</taxon>
        <taxon>Spiralia</taxon>
        <taxon>Lophotrochozoa</taxon>
        <taxon>Annelida</taxon>
        <taxon>Polychaeta</taxon>
        <taxon>Sedentaria</taxon>
        <taxon>Canalipalpata</taxon>
        <taxon>Sabellida</taxon>
        <taxon>Oweniida</taxon>
        <taxon>Oweniidae</taxon>
        <taxon>Owenia</taxon>
    </lineage>
</organism>
<dbReference type="PANTHER" id="PTHR22852:SF0">
    <property type="entry name" value="DENTICLELESS PROTEIN HOMOLOG"/>
    <property type="match status" value="1"/>
</dbReference>
<feature type="compositionally biased region" description="Polar residues" evidence="6">
    <location>
        <begin position="695"/>
        <end position="721"/>
    </location>
</feature>
<evidence type="ECO:0000256" key="5">
    <source>
        <dbReference type="ARBA" id="ARBA00038344"/>
    </source>
</evidence>
<keyword evidence="4" id="KW-0833">Ubl conjugation pathway</keyword>
<dbReference type="InterPro" id="IPR020472">
    <property type="entry name" value="WD40_PAC1"/>
</dbReference>
<evidence type="ECO:0000256" key="1">
    <source>
        <dbReference type="ARBA" id="ARBA00004906"/>
    </source>
</evidence>
<dbReference type="PANTHER" id="PTHR22852">
    <property type="entry name" value="LETHAL 2 DENTICLELESS PROTEIN RETINOIC ACID-REGULATED NUCLEAR MATRIX-ASSOCIATED PROTEIN"/>
    <property type="match status" value="1"/>
</dbReference>
<comment type="similarity">
    <text evidence="5">Belongs to the WD repeat cdt2 family.</text>
</comment>
<dbReference type="InterPro" id="IPR019775">
    <property type="entry name" value="WD40_repeat_CS"/>
</dbReference>
<dbReference type="GO" id="GO:0005634">
    <property type="term" value="C:nucleus"/>
    <property type="evidence" value="ECO:0007669"/>
    <property type="project" value="TreeGrafter"/>
</dbReference>
<dbReference type="PROSITE" id="PS50082">
    <property type="entry name" value="WD_REPEATS_2"/>
    <property type="match status" value="5"/>
</dbReference>
<feature type="compositionally biased region" description="Polar residues" evidence="6">
    <location>
        <begin position="557"/>
        <end position="566"/>
    </location>
</feature>
<dbReference type="EMBL" id="CAIIXF020000008">
    <property type="protein sequence ID" value="CAH1792154.1"/>
    <property type="molecule type" value="Genomic_DNA"/>
</dbReference>
<dbReference type="InterPro" id="IPR057544">
    <property type="entry name" value="Beta-prop_SPT8"/>
</dbReference>
<evidence type="ECO:0000256" key="6">
    <source>
        <dbReference type="SAM" id="MobiDB-lite"/>
    </source>
</evidence>
<accession>A0A8J1XWE7</accession>
<reference evidence="8" key="1">
    <citation type="submission" date="2022-03" db="EMBL/GenBank/DDBJ databases">
        <authorList>
            <person name="Martin C."/>
        </authorList>
    </citation>
    <scope>NUCLEOTIDE SEQUENCE</scope>
</reference>
<evidence type="ECO:0000313" key="9">
    <source>
        <dbReference type="Proteomes" id="UP000749559"/>
    </source>
</evidence>
<evidence type="ECO:0000256" key="4">
    <source>
        <dbReference type="ARBA" id="ARBA00022786"/>
    </source>
</evidence>
<dbReference type="GO" id="GO:0007095">
    <property type="term" value="P:mitotic G2 DNA damage checkpoint signaling"/>
    <property type="evidence" value="ECO:0007669"/>
    <property type="project" value="TreeGrafter"/>
</dbReference>
<dbReference type="PRINTS" id="PR00320">
    <property type="entry name" value="GPROTEINBRPT"/>
</dbReference>
<feature type="compositionally biased region" description="Polar residues" evidence="6">
    <location>
        <begin position="580"/>
        <end position="599"/>
    </location>
</feature>
<evidence type="ECO:0000256" key="2">
    <source>
        <dbReference type="ARBA" id="ARBA00022574"/>
    </source>
</evidence>
<keyword evidence="9" id="KW-1185">Reference proteome</keyword>
<name>A0A8J1XWE7_OWEFU</name>
<dbReference type="CDD" id="cd00200">
    <property type="entry name" value="WD40"/>
    <property type="match status" value="1"/>
</dbReference>
<feature type="compositionally biased region" description="Basic and acidic residues" evidence="6">
    <location>
        <begin position="617"/>
        <end position="631"/>
    </location>
</feature>
<keyword evidence="2" id="KW-0853">WD repeat</keyword>
<dbReference type="InterPro" id="IPR001680">
    <property type="entry name" value="WD40_rpt"/>
</dbReference>
<protein>
    <recommendedName>
        <fullName evidence="7">Transcription factor spt8 beta-propeller domain-containing protein</fullName>
    </recommendedName>
</protein>
<dbReference type="InterPro" id="IPR036322">
    <property type="entry name" value="WD40_repeat_dom_sf"/>
</dbReference>
<dbReference type="SMART" id="SM00320">
    <property type="entry name" value="WD40"/>
    <property type="match status" value="7"/>
</dbReference>
<dbReference type="OrthoDB" id="2096344at2759"/>
<dbReference type="Proteomes" id="UP000749559">
    <property type="component" value="Unassembled WGS sequence"/>
</dbReference>
<proteinExistence type="inferred from homology"/>
<gene>
    <name evidence="8" type="ORF">OFUS_LOCUS17167</name>
</gene>
<evidence type="ECO:0000313" key="8">
    <source>
        <dbReference type="EMBL" id="CAH1792154.1"/>
    </source>
</evidence>
<comment type="caution">
    <text evidence="8">The sequence shown here is derived from an EMBL/GenBank/DDBJ whole genome shotgun (WGS) entry which is preliminary data.</text>
</comment>
<dbReference type="PROSITE" id="PS00678">
    <property type="entry name" value="WD_REPEATS_1"/>
    <property type="match status" value="3"/>
</dbReference>
<feature type="compositionally biased region" description="Polar residues" evidence="6">
    <location>
        <begin position="662"/>
        <end position="671"/>
    </location>
</feature>
<dbReference type="PROSITE" id="PS50294">
    <property type="entry name" value="WD_REPEATS_REGION"/>
    <property type="match status" value="4"/>
</dbReference>
<dbReference type="InterPro" id="IPR015943">
    <property type="entry name" value="WD40/YVTN_repeat-like_dom_sf"/>
</dbReference>
<evidence type="ECO:0000259" key="7">
    <source>
        <dbReference type="Pfam" id="PF23798"/>
    </source>
</evidence>